<dbReference type="Proteomes" id="UP001212841">
    <property type="component" value="Unassembled WGS sequence"/>
</dbReference>
<keyword evidence="5" id="KW-1185">Reference proteome</keyword>
<evidence type="ECO:0000313" key="5">
    <source>
        <dbReference type="Proteomes" id="UP001212841"/>
    </source>
</evidence>
<dbReference type="EMBL" id="JADGJD010000842">
    <property type="protein sequence ID" value="KAJ3048134.1"/>
    <property type="molecule type" value="Genomic_DNA"/>
</dbReference>
<feature type="coiled-coil region" evidence="1">
    <location>
        <begin position="333"/>
        <end position="451"/>
    </location>
</feature>
<name>A0AAD5S736_9FUNG</name>
<feature type="region of interest" description="Disordered" evidence="2">
    <location>
        <begin position="1"/>
        <end position="29"/>
    </location>
</feature>
<dbReference type="AlphaFoldDB" id="A0AAD5S736"/>
<feature type="compositionally biased region" description="Low complexity" evidence="2">
    <location>
        <begin position="951"/>
        <end position="962"/>
    </location>
</feature>
<feature type="compositionally biased region" description="Basic and acidic residues" evidence="2">
    <location>
        <begin position="923"/>
        <end position="943"/>
    </location>
</feature>
<gene>
    <name evidence="4" type="ORF">HK097_010852</name>
</gene>
<feature type="compositionally biased region" description="Low complexity" evidence="2">
    <location>
        <begin position="623"/>
        <end position="638"/>
    </location>
</feature>
<keyword evidence="1" id="KW-0175">Coiled coil</keyword>
<sequence length="977" mass="109503">MPFRKFPLQVGHSNPASSPPRPKHPSTTLTLTSDDLLLAAKTLIEITNHREDSRMIKKAELDHTKALLKYAEGQKRRAEAAGEAKDLEIRQLDHQIRKLRWERDSTTIDLRKVTSEFNILKRQVSHLRLQIASLSSDILAINAAHADEIDALTSHYHDEIDVLKSYNSTLLTRLQRASLSSETAEREKKSLARYYQHLKHIHLSSTATSKSQILALNSDRTALRRLLDTTNNKKEGDTGKLKASIAQVRWRFAIAAVTGLARGKEVRGLREFNLSLESDLNVSKEQLLSIATANSTLTITNRTLIAEAHHLQQTLDASTTAAASRETSLSSRIATLENQVSAEKVRRAFYEKQYQNECVQTGNLRSARQNLLKDLATVTAHRERCLEELESLREQTDMLKQEKQKAEVEIVEMCNEGTIFRNRNAVLEGELASVKMTLAGAEKQLQEQEQGVWGLLRKVEEERQGREDAERGRLMLDKKLSDTAKDIKALFMKTESKLEAVERERADLRDMAEYGIKEIGYLAARYGIDGPKVGDEVCKDDICQTIVNIQLEFDKFITPRHTFDSDEGESSSDFDSDSSSSSKDQDDDDEFSKVIARPAPAKFTAEKESQTEVVVPTNMNTSITASSSSSLPPAAEPTTHNHQTGRSLLNPAATVFVPRAGVQEHHDEGVEIVKSTDAAAEEAHVPYEVGGFEFEVETARRVVGREGKDGAAVPLPHHIVKAAHNNNDINALQWTSYLQNLTSHGLLDHAISVCKISQSMRTMLPDQSGEILDAAIGFSLLLAEIVAQGQHHQVEGDTLKKKICNVQQMSCIMTTDFQKIFNMILQRAQEHEVPADQMIKTIFVFSDIHYDQADPNGQRTDHQIIKKKFEDAGYTLPRLVYWNLNSPKTVPVTAGEKNVCLVSGFSRQLFQFFAFGEEILSKKERKARRDRERASKNRAEADTKQSPPQPSHQQQLQPAAQSRTPPQEPQPLFPAQS</sequence>
<feature type="coiled-coil region" evidence="1">
    <location>
        <begin position="484"/>
        <end position="511"/>
    </location>
</feature>
<accession>A0AAD5S736</accession>
<dbReference type="PANTHER" id="PTHR31373:SF27">
    <property type="entry name" value="TROVE DOMAIN-CONTAINING PROTEIN"/>
    <property type="match status" value="1"/>
</dbReference>
<evidence type="ECO:0000256" key="2">
    <source>
        <dbReference type="SAM" id="MobiDB-lite"/>
    </source>
</evidence>
<reference evidence="4" key="1">
    <citation type="submission" date="2020-05" db="EMBL/GenBank/DDBJ databases">
        <title>Phylogenomic resolution of chytrid fungi.</title>
        <authorList>
            <person name="Stajich J.E."/>
            <person name="Amses K."/>
            <person name="Simmons R."/>
            <person name="Seto K."/>
            <person name="Myers J."/>
            <person name="Bonds A."/>
            <person name="Quandt C.A."/>
            <person name="Barry K."/>
            <person name="Liu P."/>
            <person name="Grigoriev I."/>
            <person name="Longcore J.E."/>
            <person name="James T.Y."/>
        </authorList>
    </citation>
    <scope>NUCLEOTIDE SEQUENCE</scope>
    <source>
        <strain evidence="4">JEL0318</strain>
    </source>
</reference>
<organism evidence="4 5">
    <name type="scientific">Rhizophlyctis rosea</name>
    <dbReference type="NCBI Taxonomy" id="64517"/>
    <lineage>
        <taxon>Eukaryota</taxon>
        <taxon>Fungi</taxon>
        <taxon>Fungi incertae sedis</taxon>
        <taxon>Chytridiomycota</taxon>
        <taxon>Chytridiomycota incertae sedis</taxon>
        <taxon>Chytridiomycetes</taxon>
        <taxon>Rhizophlyctidales</taxon>
        <taxon>Rhizophlyctidaceae</taxon>
        <taxon>Rhizophlyctis</taxon>
    </lineage>
</organism>
<feature type="domain" description="DUF7788" evidence="3">
    <location>
        <begin position="750"/>
        <end position="940"/>
    </location>
</feature>
<dbReference type="InterPro" id="IPR011205">
    <property type="entry name" value="UCP015417_vWA"/>
</dbReference>
<dbReference type="InterPro" id="IPR056690">
    <property type="entry name" value="DUF7788"/>
</dbReference>
<evidence type="ECO:0000259" key="3">
    <source>
        <dbReference type="Pfam" id="PF25043"/>
    </source>
</evidence>
<comment type="caution">
    <text evidence="4">The sequence shown here is derived from an EMBL/GenBank/DDBJ whole genome shotgun (WGS) entry which is preliminary data.</text>
</comment>
<feature type="region of interest" description="Disordered" evidence="2">
    <location>
        <begin position="623"/>
        <end position="645"/>
    </location>
</feature>
<protein>
    <recommendedName>
        <fullName evidence="3">DUF7788 domain-containing protein</fullName>
    </recommendedName>
</protein>
<feature type="compositionally biased region" description="Acidic residues" evidence="2">
    <location>
        <begin position="565"/>
        <end position="576"/>
    </location>
</feature>
<dbReference type="Pfam" id="PF25043">
    <property type="entry name" value="DUF7788"/>
    <property type="match status" value="1"/>
</dbReference>
<feature type="region of interest" description="Disordered" evidence="2">
    <location>
        <begin position="562"/>
        <end position="591"/>
    </location>
</feature>
<evidence type="ECO:0000256" key="1">
    <source>
        <dbReference type="SAM" id="Coils"/>
    </source>
</evidence>
<proteinExistence type="predicted"/>
<evidence type="ECO:0000313" key="4">
    <source>
        <dbReference type="EMBL" id="KAJ3048134.1"/>
    </source>
</evidence>
<feature type="region of interest" description="Disordered" evidence="2">
    <location>
        <begin position="923"/>
        <end position="977"/>
    </location>
</feature>
<feature type="compositionally biased region" description="Pro residues" evidence="2">
    <location>
        <begin position="966"/>
        <end position="977"/>
    </location>
</feature>
<dbReference type="PANTHER" id="PTHR31373">
    <property type="entry name" value="OS06G0652100 PROTEIN"/>
    <property type="match status" value="1"/>
</dbReference>